<evidence type="ECO:0000256" key="2">
    <source>
        <dbReference type="SAM" id="Phobius"/>
    </source>
</evidence>
<feature type="compositionally biased region" description="Pro residues" evidence="1">
    <location>
        <begin position="127"/>
        <end position="137"/>
    </location>
</feature>
<dbReference type="AlphaFoldDB" id="A0A1J4RVI0"/>
<evidence type="ECO:0000313" key="3">
    <source>
        <dbReference type="EMBL" id="OIN90372.1"/>
    </source>
</evidence>
<feature type="compositionally biased region" description="Low complexity" evidence="1">
    <location>
        <begin position="138"/>
        <end position="152"/>
    </location>
</feature>
<gene>
    <name evidence="3" type="ORF">AUJ42_03110</name>
</gene>
<keyword evidence="2" id="KW-1133">Transmembrane helix</keyword>
<dbReference type="Gene3D" id="2.60.40.10">
    <property type="entry name" value="Immunoglobulins"/>
    <property type="match status" value="1"/>
</dbReference>
<protein>
    <submittedName>
        <fullName evidence="3">Uncharacterized protein</fullName>
    </submittedName>
</protein>
<feature type="region of interest" description="Disordered" evidence="1">
    <location>
        <begin position="124"/>
        <end position="159"/>
    </location>
</feature>
<evidence type="ECO:0000313" key="4">
    <source>
        <dbReference type="Proteomes" id="UP000182345"/>
    </source>
</evidence>
<dbReference type="InterPro" id="IPR013783">
    <property type="entry name" value="Ig-like_fold"/>
</dbReference>
<evidence type="ECO:0000256" key="1">
    <source>
        <dbReference type="SAM" id="MobiDB-lite"/>
    </source>
</evidence>
<reference evidence="3 4" key="1">
    <citation type="journal article" date="2016" name="Environ. Microbiol.">
        <title>Genomic resolution of a cold subsurface aquifer community provides metabolic insights for novel microbes adapted to high CO concentrations.</title>
        <authorList>
            <person name="Probst A.J."/>
            <person name="Castelle C.J."/>
            <person name="Singh A."/>
            <person name="Brown C.T."/>
            <person name="Anantharaman K."/>
            <person name="Sharon I."/>
            <person name="Hug L.A."/>
            <person name="Burstein D."/>
            <person name="Emerson J.B."/>
            <person name="Thomas B.C."/>
            <person name="Banfield J.F."/>
        </authorList>
    </citation>
    <scope>NUCLEOTIDE SEQUENCE [LARGE SCALE GENOMIC DNA]</scope>
    <source>
        <strain evidence="3">CG1_02_44_10</strain>
    </source>
</reference>
<comment type="caution">
    <text evidence="3">The sequence shown here is derived from an EMBL/GenBank/DDBJ whole genome shotgun (WGS) entry which is preliminary data.</text>
</comment>
<sequence>MKTKMKKQNKKTLFSALLLLIGLVIIFGVALLLKTGNFNDQSRASYGSILIGKLISDSDTTQCVGIPLPVKGKGRYRILRDKGVCTALVVSKSLAEPLVGKRVIATGILKGPYFYVKQLTLSKSTPTPTPKRTPTPTPSVSHTPTPSTNHPPLIQTTSLPTGYVNKSYNAKVDASDIDSGDALTMTISGLPFGLKTGPCSVPVSGGKITCYISGTPIQSGFFNLKVYVSDNRGGSSSKSLPLSIITQSAKVTPTPIGPPVVVR</sequence>
<proteinExistence type="predicted"/>
<keyword evidence="2" id="KW-0812">Transmembrane</keyword>
<accession>A0A1J4RVI0</accession>
<feature type="transmembrane region" description="Helical" evidence="2">
    <location>
        <begin position="12"/>
        <end position="33"/>
    </location>
</feature>
<name>A0A1J4RVI0_9BACT</name>
<dbReference type="Proteomes" id="UP000182345">
    <property type="component" value="Unassembled WGS sequence"/>
</dbReference>
<dbReference type="EMBL" id="MNUK01000072">
    <property type="protein sequence ID" value="OIN90372.1"/>
    <property type="molecule type" value="Genomic_DNA"/>
</dbReference>
<keyword evidence="2" id="KW-0472">Membrane</keyword>
<organism evidence="3 4">
    <name type="scientific">Candidatus Collierbacteria bacterium CG1_02_44_10</name>
    <dbReference type="NCBI Taxonomy" id="1805087"/>
    <lineage>
        <taxon>Bacteria</taxon>
        <taxon>Candidatus Collieribacteriota</taxon>
    </lineage>
</organism>